<dbReference type="Proteomes" id="UP000775213">
    <property type="component" value="Unassembled WGS sequence"/>
</dbReference>
<proteinExistence type="predicted"/>
<comment type="caution">
    <text evidence="1">The sequence shown here is derived from an EMBL/GenBank/DDBJ whole genome shotgun (WGS) entry which is preliminary data.</text>
</comment>
<gene>
    <name evidence="1" type="ORF">IEQ34_007144</name>
</gene>
<keyword evidence="2" id="KW-1185">Reference proteome</keyword>
<dbReference type="AlphaFoldDB" id="A0AAV7HA43"/>
<evidence type="ECO:0000313" key="1">
    <source>
        <dbReference type="EMBL" id="KAH0464358.1"/>
    </source>
</evidence>
<accession>A0AAV7HA43</accession>
<protein>
    <submittedName>
        <fullName evidence="1">Uncharacterized protein</fullName>
    </submittedName>
</protein>
<name>A0AAV7HA43_DENCH</name>
<reference evidence="1 2" key="1">
    <citation type="journal article" date="2021" name="Hortic Res">
        <title>Chromosome-scale assembly of the Dendrobium chrysotoxum genome enhances the understanding of orchid evolution.</title>
        <authorList>
            <person name="Zhang Y."/>
            <person name="Zhang G.Q."/>
            <person name="Zhang D."/>
            <person name="Liu X.D."/>
            <person name="Xu X.Y."/>
            <person name="Sun W.H."/>
            <person name="Yu X."/>
            <person name="Zhu X."/>
            <person name="Wang Z.W."/>
            <person name="Zhao X."/>
            <person name="Zhong W.Y."/>
            <person name="Chen H."/>
            <person name="Yin W.L."/>
            <person name="Huang T."/>
            <person name="Niu S.C."/>
            <person name="Liu Z.J."/>
        </authorList>
    </citation>
    <scope>NUCLEOTIDE SEQUENCE [LARGE SCALE GENOMIC DNA]</scope>
    <source>
        <strain evidence="1">Lindl</strain>
    </source>
</reference>
<evidence type="ECO:0000313" key="2">
    <source>
        <dbReference type="Proteomes" id="UP000775213"/>
    </source>
</evidence>
<dbReference type="EMBL" id="JAGFBR010000007">
    <property type="protein sequence ID" value="KAH0464358.1"/>
    <property type="molecule type" value="Genomic_DNA"/>
</dbReference>
<sequence length="135" mass="15920">MGYIYGLDYAERTDQPQGGIRGFGSDLRVWRRLQGQDPLCGKSSGIDCKYLKVLQPLDFNSVSRSKKAWNKETEEDKHLMMFHKLKHWLFKRVVEPYVAEDWLLRIEIICDSIWYPEKRKVPLIVFLVEGQTERG</sequence>
<organism evidence="1 2">
    <name type="scientific">Dendrobium chrysotoxum</name>
    <name type="common">Orchid</name>
    <dbReference type="NCBI Taxonomy" id="161865"/>
    <lineage>
        <taxon>Eukaryota</taxon>
        <taxon>Viridiplantae</taxon>
        <taxon>Streptophyta</taxon>
        <taxon>Embryophyta</taxon>
        <taxon>Tracheophyta</taxon>
        <taxon>Spermatophyta</taxon>
        <taxon>Magnoliopsida</taxon>
        <taxon>Liliopsida</taxon>
        <taxon>Asparagales</taxon>
        <taxon>Orchidaceae</taxon>
        <taxon>Epidendroideae</taxon>
        <taxon>Malaxideae</taxon>
        <taxon>Dendrobiinae</taxon>
        <taxon>Dendrobium</taxon>
    </lineage>
</organism>